<dbReference type="InParanoid" id="A7SDZ1"/>
<feature type="transmembrane region" description="Helical" evidence="1">
    <location>
        <begin position="30"/>
        <end position="49"/>
    </location>
</feature>
<organism evidence="2 3">
    <name type="scientific">Nematostella vectensis</name>
    <name type="common">Starlet sea anemone</name>
    <dbReference type="NCBI Taxonomy" id="45351"/>
    <lineage>
        <taxon>Eukaryota</taxon>
        <taxon>Metazoa</taxon>
        <taxon>Cnidaria</taxon>
        <taxon>Anthozoa</taxon>
        <taxon>Hexacorallia</taxon>
        <taxon>Actiniaria</taxon>
        <taxon>Edwardsiidae</taxon>
        <taxon>Nematostella</taxon>
    </lineage>
</organism>
<feature type="non-terminal residue" evidence="2">
    <location>
        <position position="52"/>
    </location>
</feature>
<keyword evidence="1" id="KW-0812">Transmembrane</keyword>
<dbReference type="HOGENOM" id="CLU_3093477_0_0_1"/>
<keyword evidence="1" id="KW-1133">Transmembrane helix</keyword>
<evidence type="ECO:0000313" key="2">
    <source>
        <dbReference type="EMBL" id="EDO38096.1"/>
    </source>
</evidence>
<gene>
    <name evidence="2" type="ORF">NEMVEDRAFT_v1g114647</name>
</gene>
<feature type="non-terminal residue" evidence="2">
    <location>
        <position position="1"/>
    </location>
</feature>
<proteinExistence type="predicted"/>
<evidence type="ECO:0000313" key="3">
    <source>
        <dbReference type="Proteomes" id="UP000001593"/>
    </source>
</evidence>
<protein>
    <submittedName>
        <fullName evidence="2">Uncharacterized protein</fullName>
    </submittedName>
</protein>
<name>A7SDZ1_NEMVE</name>
<dbReference type="AlphaFoldDB" id="A7SDZ1"/>
<keyword evidence="3" id="KW-1185">Reference proteome</keyword>
<evidence type="ECO:0000256" key="1">
    <source>
        <dbReference type="SAM" id="Phobius"/>
    </source>
</evidence>
<reference evidence="2 3" key="1">
    <citation type="journal article" date="2007" name="Science">
        <title>Sea anemone genome reveals ancestral eumetazoan gene repertoire and genomic organization.</title>
        <authorList>
            <person name="Putnam N.H."/>
            <person name="Srivastava M."/>
            <person name="Hellsten U."/>
            <person name="Dirks B."/>
            <person name="Chapman J."/>
            <person name="Salamov A."/>
            <person name="Terry A."/>
            <person name="Shapiro H."/>
            <person name="Lindquist E."/>
            <person name="Kapitonov V.V."/>
            <person name="Jurka J."/>
            <person name="Genikhovich G."/>
            <person name="Grigoriev I.V."/>
            <person name="Lucas S.M."/>
            <person name="Steele R.E."/>
            <person name="Finnerty J.R."/>
            <person name="Technau U."/>
            <person name="Martindale M.Q."/>
            <person name="Rokhsar D.S."/>
        </authorList>
    </citation>
    <scope>NUCLEOTIDE SEQUENCE [LARGE SCALE GENOMIC DNA]</scope>
    <source>
        <strain evidence="3">CH2 X CH6</strain>
    </source>
</reference>
<accession>A7SDZ1</accession>
<dbReference type="Proteomes" id="UP000001593">
    <property type="component" value="Unassembled WGS sequence"/>
</dbReference>
<keyword evidence="1" id="KW-0472">Membrane</keyword>
<dbReference type="EMBL" id="DS469633">
    <property type="protein sequence ID" value="EDO38096.1"/>
    <property type="molecule type" value="Genomic_DNA"/>
</dbReference>
<sequence length="52" mass="5225">LMTKALASLGLFALAILLIALIKTPGLRLIGVVVASLGMATAEIGFLSATSL</sequence>